<comment type="subcellular location">
    <subcellularLocation>
        <location evidence="1">Nucleus</location>
    </subcellularLocation>
</comment>
<dbReference type="STRING" id="747676.F4RS22"/>
<dbReference type="Pfam" id="PF23347">
    <property type="entry name" value="TPR_Nup160_C"/>
    <property type="match status" value="1"/>
</dbReference>
<evidence type="ECO:0000256" key="4">
    <source>
        <dbReference type="SAM" id="MobiDB-lite"/>
    </source>
</evidence>
<dbReference type="PANTHER" id="PTHR21286:SF0">
    <property type="entry name" value="NUCLEAR PORE COMPLEX PROTEIN NUP160"/>
    <property type="match status" value="1"/>
</dbReference>
<feature type="domain" description="Nucleoporin Nup120/160 beta-propeller" evidence="5">
    <location>
        <begin position="128"/>
        <end position="623"/>
    </location>
</feature>
<feature type="domain" description="NUP160 middle TPR" evidence="7">
    <location>
        <begin position="984"/>
        <end position="1231"/>
    </location>
</feature>
<evidence type="ECO:0000256" key="1">
    <source>
        <dbReference type="ARBA" id="ARBA00004123"/>
    </source>
</evidence>
<dbReference type="GO" id="GO:0017056">
    <property type="term" value="F:structural constituent of nuclear pore"/>
    <property type="evidence" value="ECO:0007669"/>
    <property type="project" value="TreeGrafter"/>
</dbReference>
<dbReference type="eggNOG" id="KOG4521">
    <property type="taxonomic scope" value="Eukaryota"/>
</dbReference>
<reference evidence="9" key="1">
    <citation type="journal article" date="2011" name="Proc. Natl. Acad. Sci. U.S.A.">
        <title>Obligate biotrophy features unraveled by the genomic analysis of rust fungi.</title>
        <authorList>
            <person name="Duplessis S."/>
            <person name="Cuomo C.A."/>
            <person name="Lin Y.-C."/>
            <person name="Aerts A."/>
            <person name="Tisserant E."/>
            <person name="Veneault-Fourrey C."/>
            <person name="Joly D.L."/>
            <person name="Hacquard S."/>
            <person name="Amselem J."/>
            <person name="Cantarel B.L."/>
            <person name="Chiu R."/>
            <person name="Coutinho P.M."/>
            <person name="Feau N."/>
            <person name="Field M."/>
            <person name="Frey P."/>
            <person name="Gelhaye E."/>
            <person name="Goldberg J."/>
            <person name="Grabherr M.G."/>
            <person name="Kodira C.D."/>
            <person name="Kohler A."/>
            <person name="Kuees U."/>
            <person name="Lindquist E.A."/>
            <person name="Lucas S.M."/>
            <person name="Mago R."/>
            <person name="Mauceli E."/>
            <person name="Morin E."/>
            <person name="Murat C."/>
            <person name="Pangilinan J.L."/>
            <person name="Park R."/>
            <person name="Pearson M."/>
            <person name="Quesneville H."/>
            <person name="Rouhier N."/>
            <person name="Sakthikumar S."/>
            <person name="Salamov A.A."/>
            <person name="Schmutz J."/>
            <person name="Selles B."/>
            <person name="Shapiro H."/>
            <person name="Tanguay P."/>
            <person name="Tuskan G.A."/>
            <person name="Henrissat B."/>
            <person name="Van de Peer Y."/>
            <person name="Rouze P."/>
            <person name="Ellis J.G."/>
            <person name="Dodds P.N."/>
            <person name="Schein J.E."/>
            <person name="Zhong S."/>
            <person name="Hamelin R.C."/>
            <person name="Grigoriev I.V."/>
            <person name="Szabo L.J."/>
            <person name="Martin F."/>
        </authorList>
    </citation>
    <scope>NUCLEOTIDE SEQUENCE [LARGE SCALE GENOMIC DNA]</scope>
    <source>
        <strain evidence="9">98AG31 / pathotype 3-4-7</strain>
    </source>
</reference>
<evidence type="ECO:0000259" key="6">
    <source>
        <dbReference type="Pfam" id="PF23347"/>
    </source>
</evidence>
<dbReference type="Pfam" id="PF23354">
    <property type="entry name" value="TPR_NUP160_120_M"/>
    <property type="match status" value="1"/>
</dbReference>
<dbReference type="GeneID" id="18934904"/>
<feature type="compositionally biased region" description="Acidic residues" evidence="4">
    <location>
        <begin position="103"/>
        <end position="118"/>
    </location>
</feature>
<dbReference type="GO" id="GO:0005643">
    <property type="term" value="C:nuclear pore"/>
    <property type="evidence" value="ECO:0007669"/>
    <property type="project" value="UniProtKB-ARBA"/>
</dbReference>
<name>F4RS22_MELLP</name>
<evidence type="ECO:0000313" key="8">
    <source>
        <dbReference type="EMBL" id="EGG04854.1"/>
    </source>
</evidence>
<dbReference type="InParanoid" id="F4RS22"/>
<dbReference type="VEuPathDB" id="FungiDB:MELLADRAFT_88522"/>
<evidence type="ECO:0000256" key="3">
    <source>
        <dbReference type="ARBA" id="ARBA00023242"/>
    </source>
</evidence>
<organism evidence="9">
    <name type="scientific">Melampsora larici-populina (strain 98AG31 / pathotype 3-4-7)</name>
    <name type="common">Poplar leaf rust fungus</name>
    <dbReference type="NCBI Taxonomy" id="747676"/>
    <lineage>
        <taxon>Eukaryota</taxon>
        <taxon>Fungi</taxon>
        <taxon>Dikarya</taxon>
        <taxon>Basidiomycota</taxon>
        <taxon>Pucciniomycotina</taxon>
        <taxon>Pucciniomycetes</taxon>
        <taxon>Pucciniales</taxon>
        <taxon>Melampsoraceae</taxon>
        <taxon>Melampsora</taxon>
    </lineage>
</organism>
<dbReference type="InterPro" id="IPR059141">
    <property type="entry name" value="Beta-prop_Nup120_160"/>
</dbReference>
<accession>F4RS22</accession>
<dbReference type="FunCoup" id="F4RS22">
    <property type="interactions" value="59"/>
</dbReference>
<evidence type="ECO:0000313" key="9">
    <source>
        <dbReference type="Proteomes" id="UP000001072"/>
    </source>
</evidence>
<dbReference type="KEGG" id="mlr:MELLADRAFT_88522"/>
<dbReference type="Proteomes" id="UP000001072">
    <property type="component" value="Unassembled WGS sequence"/>
</dbReference>
<evidence type="ECO:0008006" key="10">
    <source>
        <dbReference type="Google" id="ProtNLM"/>
    </source>
</evidence>
<proteinExistence type="predicted"/>
<feature type="region of interest" description="Disordered" evidence="4">
    <location>
        <begin position="97"/>
        <end position="126"/>
    </location>
</feature>
<gene>
    <name evidence="8" type="ORF">MELLADRAFT_88522</name>
</gene>
<dbReference type="InterPro" id="IPR056535">
    <property type="entry name" value="TPR_NUP160_M"/>
</dbReference>
<keyword evidence="2" id="KW-0813">Transport</keyword>
<keyword evidence="9" id="KW-1185">Reference proteome</keyword>
<protein>
    <recommendedName>
        <fullName evidence="10">Nuclear pore complex protein Nup160</fullName>
    </recommendedName>
</protein>
<evidence type="ECO:0000259" key="5">
    <source>
        <dbReference type="Pfam" id="PF11715"/>
    </source>
</evidence>
<dbReference type="RefSeq" id="XP_007411945.1">
    <property type="nucleotide sequence ID" value="XM_007411883.1"/>
</dbReference>
<sequence>MLSYSNLSTATTFIDSLRPPFESVIEYQIPDTIQSTSTTSTTTTPSSSSSSFQSSHSSQSITHFPSNTSNGFIKASVLNDGYSLELRWLSSIKLSSTSKHDQEDEAEEEDTEDDEDESLSALDRSGCHPPVQFRFRDKIIPTPYLTTDPNDNSLIILVLTEASILYRLKFTAPHLFYAELFEEDWSSDIEVEAIINRLVILYHGIDSNNLVISCTDGVLTHLSWGKLVGIEDQYGWKSSNLTTRNGIWGLLPTWNSSKTISSSAHEWVATPSSTISITSHVTTGGSGEDGWIFTISRDRKLRVWSLASGECLREHSLGSKSISNQPTIQEDRRDVSLLPAAPRALARFAYSDEGDDPTYEGFLVVFVPSIHSPSFITFGMSMTSDHRFSNLILLEERHCQIGFQSIPNQSTSELRDFRISRVDLSHQSSTSPSQKPLGLWTVWDDEVGGEGIIRYALLHETRSWKELPRTDWMTILPPDRATPWNSTYFDELITDHSNLSVSEVFIDHLFKPGHYSPSTLEHALATYEEQLLMERGGDMIDSTNDFESLEEKICAIVGSNVSLEISSITGSPMMDVFHRKLRIEWLKFAAMCSESRASALWPIELAVDSDRQMVLVFGRRSITAPVLIDTTTLMLQIAKEEEANLKPILLRQQISDIDKFHPLLSNLNNRIDLINLINTTKTLLSGISSLDVVKPLEEELLQTIRRPSKFSFVDMAEDLFSRRLEPFIEDDLQIRVSTQLKSIKDLPLTLDLIWNILTTTELVQSESDQDTPTSGRLATPTILSQMLLTDLLMNSIETRYQVTKNVVIFLLYVYGEEEIEQYFEDFNSILSKFIFTFHQVMILRWINQQSSKISSELALEIEDHLVNKLTSLHVSPNLEIGGFENLEPASSICLISSLLLTKFLPEVSVDTCLSISLTQSASSFLNQTGLLTNLENLSNESLEKFKMIHTFPKNVQLIDFLIKVGLHTLSLELIELYPDLGAGMWFLKGLGLLELGQIEDAESCFVKASSAIYDPNFQLDDQSGLVRILPTEAGQNLRSYYEYIVSILEPFGVDLAITRFCQLALNCTDDDDEEEEDSNEEQERRSVELWNKMFKGFVNLRMWEDAYQALVSVPSTEVKHNCLRTLVSSMCEANEVDQLLRFSFLGLQNEFERTISFRARNSDPMSTPNYYQVLYAYHITKGDCRSAGMAMYQHGKRVGEVTMKGAGGDAYQCLMTQQCQSYLAAINALSLVPAKHAWIPLACPKPQIEAPTAYPSTSTIEPISKHTHLPRKRRRMTYYVPESEFSKHTVDLEILTLSDLRKEYTLSLSRLELSNQFNQAISPELINPSYLDEPTLIPMFINQGKIKEGIEKSIKLGSSNLVMIFKSLSESCCRLSLDLEEIEILNGFDREWVLNDSKAYELEGTLMSKAWWLLKFYLDKFGGIDERLVVLESILETGIGGVKVPIWLLDWFRNQLDQFDRLVDCFLRFGFVEDAFTIMLEYLSKQKSKKKEERKILSIEIIDRLLNVEIEEIQESLLEENQLKEFQRLLKETVLEIIVDGSTGGHQRQFNGLIDR</sequence>
<evidence type="ECO:0000256" key="2">
    <source>
        <dbReference type="ARBA" id="ARBA00022448"/>
    </source>
</evidence>
<feature type="region of interest" description="Disordered" evidence="4">
    <location>
        <begin position="32"/>
        <end position="63"/>
    </location>
</feature>
<feature type="domain" description="NUP160 C-terminal TPR" evidence="6">
    <location>
        <begin position="1297"/>
        <end position="1485"/>
    </location>
</feature>
<dbReference type="HOGENOM" id="CLU_002799_0_0_1"/>
<dbReference type="OrthoDB" id="67716at2759"/>
<dbReference type="Pfam" id="PF11715">
    <property type="entry name" value="Beta-prop_Nup120_160"/>
    <property type="match status" value="1"/>
</dbReference>
<keyword evidence="3" id="KW-0539">Nucleus</keyword>
<dbReference type="InterPro" id="IPR021717">
    <property type="entry name" value="Nucleoporin_Nup160"/>
</dbReference>
<dbReference type="InterPro" id="IPR056536">
    <property type="entry name" value="TPR_NUP160_C"/>
</dbReference>
<dbReference type="PANTHER" id="PTHR21286">
    <property type="entry name" value="NUCLEAR PORE COMPLEX PROTEIN NUP160"/>
    <property type="match status" value="1"/>
</dbReference>
<evidence type="ECO:0000259" key="7">
    <source>
        <dbReference type="Pfam" id="PF23354"/>
    </source>
</evidence>
<dbReference type="EMBL" id="GL883116">
    <property type="protein sequence ID" value="EGG04854.1"/>
    <property type="molecule type" value="Genomic_DNA"/>
</dbReference>